<dbReference type="PANTHER" id="PTHR35908:SF1">
    <property type="entry name" value="CONSERVED PROTEIN"/>
    <property type="match status" value="1"/>
</dbReference>
<dbReference type="InterPro" id="IPR029068">
    <property type="entry name" value="Glyas_Bleomycin-R_OHBP_Dase"/>
</dbReference>
<dbReference type="RefSeq" id="WP_094362350.1">
    <property type="nucleotide sequence ID" value="NZ_NMVQ01000001.1"/>
</dbReference>
<dbReference type="InterPro" id="IPR037523">
    <property type="entry name" value="VOC_core"/>
</dbReference>
<dbReference type="PANTHER" id="PTHR35908">
    <property type="entry name" value="HYPOTHETICAL FUSION PROTEIN"/>
    <property type="match status" value="1"/>
</dbReference>
<evidence type="ECO:0000313" key="3">
    <source>
        <dbReference type="Proteomes" id="UP000216311"/>
    </source>
</evidence>
<comment type="caution">
    <text evidence="2">The sequence shown here is derived from an EMBL/GenBank/DDBJ whole genome shotgun (WGS) entry which is preliminary data.</text>
</comment>
<dbReference type="Gene3D" id="3.10.180.10">
    <property type="entry name" value="2,3-Dihydroxybiphenyl 1,2-Dioxygenase, domain 1"/>
    <property type="match status" value="1"/>
</dbReference>
<dbReference type="OrthoDB" id="1645442at2"/>
<feature type="domain" description="VOC" evidence="1">
    <location>
        <begin position="8"/>
        <end position="124"/>
    </location>
</feature>
<accession>A0A255HDN1</accession>
<dbReference type="Pfam" id="PF18029">
    <property type="entry name" value="Glyoxalase_6"/>
    <property type="match status" value="1"/>
</dbReference>
<dbReference type="SUPFAM" id="SSF54593">
    <property type="entry name" value="Glyoxalase/Bleomycin resistance protein/Dihydroxybiphenyl dioxygenase"/>
    <property type="match status" value="1"/>
</dbReference>
<dbReference type="AlphaFoldDB" id="A0A255HDN1"/>
<dbReference type="EMBL" id="NMVQ01000001">
    <property type="protein sequence ID" value="OYO25143.1"/>
    <property type="molecule type" value="Genomic_DNA"/>
</dbReference>
<proteinExistence type="predicted"/>
<name>A0A255HDN1_9ACTN</name>
<gene>
    <name evidence="2" type="ORF">CGZ93_01410</name>
</gene>
<sequence length="126" mass="13509">MTSDTSFRLAMVTLDCDDAHAMATFWSALLGGQITHDEGGYAMVTTPGGTTLGFGETPDYRRPAWPNTGDKQFHFDLDASDVEAASRRAQELGATLADPQPEDADGKWVVLLDPAGHPFCFASWGG</sequence>
<evidence type="ECO:0000259" key="1">
    <source>
        <dbReference type="PROSITE" id="PS51819"/>
    </source>
</evidence>
<keyword evidence="3" id="KW-1185">Reference proteome</keyword>
<organism evidence="2 3">
    <name type="scientific">Enemella dayhoffiae</name>
    <dbReference type="NCBI Taxonomy" id="2016507"/>
    <lineage>
        <taxon>Bacteria</taxon>
        <taxon>Bacillati</taxon>
        <taxon>Actinomycetota</taxon>
        <taxon>Actinomycetes</taxon>
        <taxon>Propionibacteriales</taxon>
        <taxon>Propionibacteriaceae</taxon>
        <taxon>Enemella</taxon>
    </lineage>
</organism>
<dbReference type="InterPro" id="IPR041581">
    <property type="entry name" value="Glyoxalase_6"/>
</dbReference>
<dbReference type="CDD" id="cd06587">
    <property type="entry name" value="VOC"/>
    <property type="match status" value="1"/>
</dbReference>
<protein>
    <submittedName>
        <fullName evidence="2">Glyoxalase</fullName>
    </submittedName>
</protein>
<evidence type="ECO:0000313" key="2">
    <source>
        <dbReference type="EMBL" id="OYO25143.1"/>
    </source>
</evidence>
<dbReference type="PROSITE" id="PS51819">
    <property type="entry name" value="VOC"/>
    <property type="match status" value="1"/>
</dbReference>
<reference evidence="2 3" key="1">
    <citation type="submission" date="2017-07" db="EMBL/GenBank/DDBJ databases">
        <title>Draft whole genome sequences of clinical Proprionibacteriaceae strains.</title>
        <authorList>
            <person name="Bernier A.-M."/>
            <person name="Bernard K."/>
            <person name="Domingo M.-C."/>
        </authorList>
    </citation>
    <scope>NUCLEOTIDE SEQUENCE [LARGE SCALE GENOMIC DNA]</scope>
    <source>
        <strain evidence="2 3">NML 130396</strain>
    </source>
</reference>
<dbReference type="Proteomes" id="UP000216311">
    <property type="component" value="Unassembled WGS sequence"/>
</dbReference>